<evidence type="ECO:0000313" key="4">
    <source>
        <dbReference type="Proteomes" id="UP000042967"/>
    </source>
</evidence>
<organism evidence="3 5">
    <name type="scientific">Streptococcus pneumoniae</name>
    <dbReference type="NCBI Taxonomy" id="1313"/>
    <lineage>
        <taxon>Bacteria</taxon>
        <taxon>Bacillati</taxon>
        <taxon>Bacillota</taxon>
        <taxon>Bacilli</taxon>
        <taxon>Lactobacillales</taxon>
        <taxon>Streptococcaceae</taxon>
        <taxon>Streptococcus</taxon>
    </lineage>
</organism>
<protein>
    <submittedName>
        <fullName evidence="2 3">Peptidase</fullName>
    </submittedName>
</protein>
<dbReference type="InterPro" id="IPR052345">
    <property type="entry name" value="Rad_response_metalloprotease"/>
</dbReference>
<reference evidence="2 4" key="1">
    <citation type="submission" date="2015-03" db="EMBL/GenBank/DDBJ databases">
        <authorList>
            <consortium name="Pathogen Informatics"/>
            <person name="Murphy D."/>
        </authorList>
    </citation>
    <scope>NUCLEOTIDE SEQUENCE [LARGE SCALE GENOMIC DNA]</scope>
    <source>
        <strain evidence="2 4">SMRU1414</strain>
    </source>
</reference>
<dbReference type="PANTHER" id="PTHR43236">
    <property type="entry name" value="ANTITOXIN HIGA1"/>
    <property type="match status" value="1"/>
</dbReference>
<dbReference type="InterPro" id="IPR010359">
    <property type="entry name" value="IrrE_HExxH"/>
</dbReference>
<dbReference type="Proteomes" id="UP000042967">
    <property type="component" value="Unassembled WGS sequence"/>
</dbReference>
<gene>
    <name evidence="3" type="ORF">AZJ70_08020</name>
    <name evidence="2" type="ORF">ERS020924_00069</name>
</gene>
<dbReference type="RefSeq" id="WP_000194092.1">
    <property type="nucleotide sequence ID" value="NZ_AP026919.1"/>
</dbReference>
<dbReference type="AlphaFoldDB" id="A0A0U0ARY7"/>
<name>A0A0U0ARY7_STREE</name>
<proteinExistence type="predicted"/>
<accession>A0A0U0ARY7</accession>
<comment type="caution">
    <text evidence="3">The sequence shown here is derived from an EMBL/GenBank/DDBJ whole genome shotgun (WGS) entry which is preliminary data.</text>
</comment>
<dbReference type="Proteomes" id="UP000320896">
    <property type="component" value="Unassembled WGS sequence"/>
</dbReference>
<evidence type="ECO:0000313" key="2">
    <source>
        <dbReference type="EMBL" id="CNZ84513.1"/>
    </source>
</evidence>
<sequence>MTQRIKINTKVLLSYIHNSNTPIELIRKKLPNIDKFLSGDLEPTFNQLSVLSKLINVPTGLLVLKEKIIPISLDVDFRTLNSQRISEMSSELKATILEMQEKQEFLRDAVEDECYFVGMFDFNSKLEEVIEKARTLLGPEITQNRFRYYRKVLGKLGIYIFLNGKYKDNTHRPLNVKEFRGFVLSDKKAPIIFINQLDSKAGQLFTLIHEFIHVLFGDSDLLEPEEVGKQNKKEAVINSVTAEILAPKSLIIDMFDGEKTIKDNLEIIVKKTEVSKFVILRRLYDFSIISKDTYQSINFELEEEFNQIQKHRKPSSGGNYSNNLRFRIDNNFFKYVNNAVQQNKITYTDAFNIVGVGYKGYKILSKGEG</sequence>
<dbReference type="EMBL" id="CQVU01000001">
    <property type="protein sequence ID" value="CNZ84513.1"/>
    <property type="molecule type" value="Genomic_DNA"/>
</dbReference>
<evidence type="ECO:0000313" key="5">
    <source>
        <dbReference type="Proteomes" id="UP000320896"/>
    </source>
</evidence>
<dbReference type="Gene3D" id="1.10.10.2910">
    <property type="match status" value="1"/>
</dbReference>
<evidence type="ECO:0000259" key="1">
    <source>
        <dbReference type="Pfam" id="PF06114"/>
    </source>
</evidence>
<evidence type="ECO:0000313" key="3">
    <source>
        <dbReference type="EMBL" id="TVW83725.1"/>
    </source>
</evidence>
<dbReference type="Pfam" id="PF06114">
    <property type="entry name" value="Peptidase_M78"/>
    <property type="match status" value="1"/>
</dbReference>
<feature type="domain" description="IrrE N-terminal-like" evidence="1">
    <location>
        <begin position="174"/>
        <end position="283"/>
    </location>
</feature>
<dbReference type="PANTHER" id="PTHR43236:SF2">
    <property type="entry name" value="BLL0069 PROTEIN"/>
    <property type="match status" value="1"/>
</dbReference>
<reference evidence="3 5" key="2">
    <citation type="submission" date="2019-07" db="EMBL/GenBank/DDBJ databases">
        <authorList>
            <person name="Mohale T."/>
        </authorList>
    </citation>
    <scope>NUCLEOTIDE SEQUENCE [LARGE SCALE GENOMIC DNA]</scope>
    <source>
        <strain evidence="3 5">NTPn 126</strain>
    </source>
</reference>
<dbReference type="EMBL" id="VMWH01000092">
    <property type="protein sequence ID" value="TVW83725.1"/>
    <property type="molecule type" value="Genomic_DNA"/>
</dbReference>